<evidence type="ECO:0000313" key="5">
    <source>
        <dbReference type="Proteomes" id="UP000298127"/>
    </source>
</evidence>
<dbReference type="SUPFAM" id="SSF53223">
    <property type="entry name" value="Aminoacid dehydrogenase-like, N-terminal domain"/>
    <property type="match status" value="1"/>
</dbReference>
<dbReference type="GO" id="GO:0050661">
    <property type="term" value="F:NADP binding"/>
    <property type="evidence" value="ECO:0007669"/>
    <property type="project" value="TreeGrafter"/>
</dbReference>
<comment type="pathway">
    <text evidence="1">Metabolic intermediate biosynthesis; chorismate biosynthesis; chorismate from D-erythrose 4-phosphate and phosphoenolpyruvate: step 4/7.</text>
</comment>
<dbReference type="InterPro" id="IPR046346">
    <property type="entry name" value="Aminoacid_DH-like_N_sf"/>
</dbReference>
<evidence type="ECO:0000256" key="2">
    <source>
        <dbReference type="ARBA" id="ARBA00023141"/>
    </source>
</evidence>
<dbReference type="GO" id="GO:0009423">
    <property type="term" value="P:chorismate biosynthetic process"/>
    <property type="evidence" value="ECO:0007669"/>
    <property type="project" value="TreeGrafter"/>
</dbReference>
<dbReference type="Gene3D" id="3.40.50.720">
    <property type="entry name" value="NAD(P)-binding Rossmann-like Domain"/>
    <property type="match status" value="1"/>
</dbReference>
<dbReference type="GO" id="GO:0005829">
    <property type="term" value="C:cytosol"/>
    <property type="evidence" value="ECO:0007669"/>
    <property type="project" value="TreeGrafter"/>
</dbReference>
<dbReference type="Proteomes" id="UP000298127">
    <property type="component" value="Unassembled WGS sequence"/>
</dbReference>
<keyword evidence="2" id="KW-0057">Aromatic amino acid biosynthesis</keyword>
<dbReference type="SUPFAM" id="SSF51735">
    <property type="entry name" value="NAD(P)-binding Rossmann-fold domains"/>
    <property type="match status" value="1"/>
</dbReference>
<dbReference type="Gene3D" id="3.40.50.10860">
    <property type="entry name" value="Leucine Dehydrogenase, chain A, domain 1"/>
    <property type="match status" value="1"/>
</dbReference>
<feature type="domain" description="Shikimate dehydrogenase substrate binding N-terminal" evidence="3">
    <location>
        <begin position="22"/>
        <end position="109"/>
    </location>
</feature>
<reference evidence="4 5" key="1">
    <citation type="journal article" date="2018" name="J. Microbiol.">
        <title>Leifsonia flava sp. nov., a novel actinobacterium isolated from the rhizosphere of Aquilegia viridiflora.</title>
        <authorList>
            <person name="Cai Y."/>
            <person name="Tao W.Z."/>
            <person name="Ma Y.J."/>
            <person name="Cheng J."/>
            <person name="Zhang M.Y."/>
            <person name="Zhang Y.X."/>
        </authorList>
    </citation>
    <scope>NUCLEOTIDE SEQUENCE [LARGE SCALE GENOMIC DNA]</scope>
    <source>
        <strain evidence="4 5">SYP-B2174</strain>
    </source>
</reference>
<dbReference type="EC" id="1.1.1.25" evidence="4"/>
<dbReference type="CDD" id="cd01065">
    <property type="entry name" value="NAD_bind_Shikimate_DH"/>
    <property type="match status" value="1"/>
</dbReference>
<evidence type="ECO:0000259" key="3">
    <source>
        <dbReference type="Pfam" id="PF08501"/>
    </source>
</evidence>
<dbReference type="InterPro" id="IPR013708">
    <property type="entry name" value="Shikimate_DH-bd_N"/>
</dbReference>
<keyword evidence="5" id="KW-1185">Reference proteome</keyword>
<dbReference type="InterPro" id="IPR022893">
    <property type="entry name" value="Shikimate_DH_fam"/>
</dbReference>
<dbReference type="NCBIfam" id="NF009201">
    <property type="entry name" value="PRK12549.1"/>
    <property type="match status" value="1"/>
</dbReference>
<accession>A0A4Y9QUL1</accession>
<dbReference type="PANTHER" id="PTHR21089">
    <property type="entry name" value="SHIKIMATE DEHYDROGENASE"/>
    <property type="match status" value="1"/>
</dbReference>
<gene>
    <name evidence="4" type="ORF">E4M00_15915</name>
</gene>
<sequence>MDQSGDAGATPRSSAGPYLVGLIGEGITASLTPAMHVAEAREMGLEYEYRILDLIELGRPASDVGSLIAESRSAGFSALNITHPCKQLVLELVDDLDTDAARLGAANLVVLEEERLVGYNTDWMGYRDGLTAGLPGASFDRVLQIGCGGAGAATAYALLSTGAQRLDLTDVDGTRAEELAARMRAHFPSQTIVTVEHGDLPRAIARADGVVHATPMGMLHHPGIAFDVAWLREGAWLSDVVYRPLQTELVRQAADRGHPVLDGGLMAVGQACASLRIITGMLPDRDRMERTFRALIGEEQRSGAGGNSQ</sequence>
<name>A0A4Y9QUL1_9MICO</name>
<dbReference type="EMBL" id="SPQZ01000007">
    <property type="protein sequence ID" value="TFV95202.1"/>
    <property type="molecule type" value="Genomic_DNA"/>
</dbReference>
<dbReference type="GO" id="GO:0009073">
    <property type="term" value="P:aromatic amino acid family biosynthetic process"/>
    <property type="evidence" value="ECO:0007669"/>
    <property type="project" value="UniProtKB-KW"/>
</dbReference>
<evidence type="ECO:0000313" key="4">
    <source>
        <dbReference type="EMBL" id="TFV95202.1"/>
    </source>
</evidence>
<keyword evidence="2" id="KW-0028">Amino-acid biosynthesis</keyword>
<dbReference type="AlphaFoldDB" id="A0A4Y9QUL1"/>
<dbReference type="GO" id="GO:0019632">
    <property type="term" value="P:shikimate metabolic process"/>
    <property type="evidence" value="ECO:0007669"/>
    <property type="project" value="TreeGrafter"/>
</dbReference>
<proteinExistence type="predicted"/>
<organism evidence="4 5">
    <name type="scientific">Orlajensenia leifsoniae</name>
    <dbReference type="NCBI Taxonomy" id="2561933"/>
    <lineage>
        <taxon>Bacteria</taxon>
        <taxon>Bacillati</taxon>
        <taxon>Actinomycetota</taxon>
        <taxon>Actinomycetes</taxon>
        <taxon>Micrococcales</taxon>
        <taxon>Microbacteriaceae</taxon>
        <taxon>Orlajensenia</taxon>
    </lineage>
</organism>
<keyword evidence="4" id="KW-0560">Oxidoreductase</keyword>
<dbReference type="PANTHER" id="PTHR21089:SF1">
    <property type="entry name" value="BIFUNCTIONAL 3-DEHYDROQUINATE DEHYDRATASE_SHIKIMATE DEHYDROGENASE, CHLOROPLASTIC"/>
    <property type="match status" value="1"/>
</dbReference>
<protein>
    <submittedName>
        <fullName evidence="4">Shikimate dehydrogenase</fullName>
        <ecNumber evidence="4">1.1.1.25</ecNumber>
    </submittedName>
</protein>
<evidence type="ECO:0000256" key="1">
    <source>
        <dbReference type="ARBA" id="ARBA00004871"/>
    </source>
</evidence>
<comment type="caution">
    <text evidence="4">The sequence shown here is derived from an EMBL/GenBank/DDBJ whole genome shotgun (WGS) entry which is preliminary data.</text>
</comment>
<dbReference type="Pfam" id="PF08501">
    <property type="entry name" value="Shikimate_dh_N"/>
    <property type="match status" value="1"/>
</dbReference>
<dbReference type="InterPro" id="IPR036291">
    <property type="entry name" value="NAD(P)-bd_dom_sf"/>
</dbReference>
<dbReference type="GO" id="GO:0004764">
    <property type="term" value="F:shikimate 3-dehydrogenase (NADP+) activity"/>
    <property type="evidence" value="ECO:0007669"/>
    <property type="project" value="UniProtKB-EC"/>
</dbReference>